<feature type="domain" description="NR LBD" evidence="11">
    <location>
        <begin position="101"/>
        <end position="319"/>
    </location>
</feature>
<dbReference type="GO" id="GO:0043565">
    <property type="term" value="F:sequence-specific DNA binding"/>
    <property type="evidence" value="ECO:0007669"/>
    <property type="project" value="InterPro"/>
</dbReference>
<dbReference type="SUPFAM" id="SSF48508">
    <property type="entry name" value="Nuclear receptor ligand-binding domain"/>
    <property type="match status" value="1"/>
</dbReference>
<keyword evidence="3" id="KW-0863">Zinc-finger</keyword>
<keyword evidence="6" id="KW-0238">DNA-binding</keyword>
<protein>
    <submittedName>
        <fullName evidence="12">CRE-NHR-283 protein</fullName>
    </submittedName>
</protein>
<dbReference type="Gene3D" id="1.10.565.10">
    <property type="entry name" value="Retinoid X Receptor"/>
    <property type="match status" value="1"/>
</dbReference>
<dbReference type="SMART" id="SM00430">
    <property type="entry name" value="HOLI"/>
    <property type="match status" value="1"/>
</dbReference>
<proteinExistence type="inferred from homology"/>
<evidence type="ECO:0000256" key="2">
    <source>
        <dbReference type="ARBA" id="ARBA00022723"/>
    </source>
</evidence>
<evidence type="ECO:0000256" key="5">
    <source>
        <dbReference type="ARBA" id="ARBA00023015"/>
    </source>
</evidence>
<evidence type="ECO:0000259" key="11">
    <source>
        <dbReference type="PROSITE" id="PS51843"/>
    </source>
</evidence>
<dbReference type="SUPFAM" id="SSF57716">
    <property type="entry name" value="Glucocorticoid receptor-like (DNA-binding domain)"/>
    <property type="match status" value="1"/>
</dbReference>
<dbReference type="Pfam" id="PF00105">
    <property type="entry name" value="zf-C4"/>
    <property type="match status" value="1"/>
</dbReference>
<accession>E3LJB5</accession>
<dbReference type="eggNOG" id="ENOG502TGEB">
    <property type="taxonomic scope" value="Eukaryota"/>
</dbReference>
<name>E3LJB5_CAERE</name>
<evidence type="ECO:0000256" key="1">
    <source>
        <dbReference type="ARBA" id="ARBA00005993"/>
    </source>
</evidence>
<dbReference type="SMART" id="SM00399">
    <property type="entry name" value="ZnF_C4"/>
    <property type="match status" value="1"/>
</dbReference>
<dbReference type="AlphaFoldDB" id="E3LJB5"/>
<dbReference type="InterPro" id="IPR000536">
    <property type="entry name" value="Nucl_hrmn_rcpt_lig-bd"/>
</dbReference>
<dbReference type="EMBL" id="DS268409">
    <property type="protein sequence ID" value="EFO95264.1"/>
    <property type="molecule type" value="Genomic_DNA"/>
</dbReference>
<dbReference type="PROSITE" id="PS51030">
    <property type="entry name" value="NUCLEAR_REC_DBD_2"/>
    <property type="match status" value="1"/>
</dbReference>
<reference evidence="12" key="1">
    <citation type="submission" date="2007-07" db="EMBL/GenBank/DDBJ databases">
        <title>PCAP assembly of the Caenorhabditis remanei genome.</title>
        <authorList>
            <consortium name="The Caenorhabditis remanei Sequencing Consortium"/>
            <person name="Wilson R.K."/>
        </authorList>
    </citation>
    <scope>NUCLEOTIDE SEQUENCE [LARGE SCALE GENOMIC DNA]</scope>
    <source>
        <strain evidence="12">PB4641</strain>
    </source>
</reference>
<dbReference type="GO" id="GO:0008270">
    <property type="term" value="F:zinc ion binding"/>
    <property type="evidence" value="ECO:0007669"/>
    <property type="project" value="UniProtKB-KW"/>
</dbReference>
<evidence type="ECO:0000256" key="9">
    <source>
        <dbReference type="ARBA" id="ARBA00023242"/>
    </source>
</evidence>
<dbReference type="InParanoid" id="E3LJB5"/>
<dbReference type="Proteomes" id="UP000008281">
    <property type="component" value="Unassembled WGS sequence"/>
</dbReference>
<keyword evidence="2" id="KW-0479">Metal-binding</keyword>
<dbReference type="PANTHER" id="PTHR45886">
    <property type="entry name" value="NUCLEAR HORMONE RECEPTOR FAMILY-RELATED-RELATED"/>
    <property type="match status" value="1"/>
</dbReference>
<dbReference type="InterPro" id="IPR001628">
    <property type="entry name" value="Znf_hrmn_rcpt"/>
</dbReference>
<dbReference type="STRING" id="31234.E3LJB5"/>
<keyword evidence="9" id="KW-0539">Nucleus</keyword>
<organism evidence="13">
    <name type="scientific">Caenorhabditis remanei</name>
    <name type="common">Caenorhabditis vulgaris</name>
    <dbReference type="NCBI Taxonomy" id="31234"/>
    <lineage>
        <taxon>Eukaryota</taxon>
        <taxon>Metazoa</taxon>
        <taxon>Ecdysozoa</taxon>
        <taxon>Nematoda</taxon>
        <taxon>Chromadorea</taxon>
        <taxon>Rhabditida</taxon>
        <taxon>Rhabditina</taxon>
        <taxon>Rhabditomorpha</taxon>
        <taxon>Rhabditoidea</taxon>
        <taxon>Rhabditidae</taxon>
        <taxon>Peloderinae</taxon>
        <taxon>Caenorhabditis</taxon>
    </lineage>
</organism>
<keyword evidence="4" id="KW-0862">Zinc</keyword>
<dbReference type="GO" id="GO:0003700">
    <property type="term" value="F:DNA-binding transcription factor activity"/>
    <property type="evidence" value="ECO:0007669"/>
    <property type="project" value="InterPro"/>
</dbReference>
<dbReference type="Pfam" id="PF00104">
    <property type="entry name" value="Hormone_recep"/>
    <property type="match status" value="1"/>
</dbReference>
<feature type="domain" description="Nuclear receptor" evidence="10">
    <location>
        <begin position="5"/>
        <end position="91"/>
    </location>
</feature>
<evidence type="ECO:0000259" key="10">
    <source>
        <dbReference type="PROSITE" id="PS51030"/>
    </source>
</evidence>
<sequence length="319" mass="36987">MYSTDSMCSICNVRVISGYSYGVSFMEERIQESKFIFQALCCGACKMFFRRVLFVKNIENCRRNGNCTRKCRYCRFKKCIKAGMTYTPTENLFDLNNCLFAGDPTVAELCRIQGPLTFYPRPINYQMNLAEWVFITGITSLDYLKKFIHVNMLNESDRAILLKFTFFDFSIFTDSMRAQNRNQEYISFPDGTDVIKAEVVGVTDNFINGIRCRLAARINELKVTKEEFLLLALVFFCNPALPNLSDSGRGILNSYQKIYSSALLQYCLLTYQQRGPSRFTDLLSVYQIIAKTRMDILYLFILNTMHRPCTGLKKIYVFR</sequence>
<dbReference type="HOGENOM" id="CLU_007368_3_0_1"/>
<dbReference type="OrthoDB" id="5849277at2759"/>
<evidence type="ECO:0000256" key="7">
    <source>
        <dbReference type="ARBA" id="ARBA00023163"/>
    </source>
</evidence>
<evidence type="ECO:0000256" key="3">
    <source>
        <dbReference type="ARBA" id="ARBA00022771"/>
    </source>
</evidence>
<evidence type="ECO:0000313" key="12">
    <source>
        <dbReference type="EMBL" id="EFO95264.1"/>
    </source>
</evidence>
<dbReference type="PRINTS" id="PR00047">
    <property type="entry name" value="STROIDFINGER"/>
</dbReference>
<keyword evidence="13" id="KW-1185">Reference proteome</keyword>
<keyword evidence="8" id="KW-0675">Receptor</keyword>
<dbReference type="InterPro" id="IPR035500">
    <property type="entry name" value="NHR-like_dom_sf"/>
</dbReference>
<evidence type="ECO:0000256" key="8">
    <source>
        <dbReference type="ARBA" id="ARBA00023170"/>
    </source>
</evidence>
<gene>
    <name evidence="12" type="primary">Cre-nhr-283</name>
    <name evidence="12" type="ORF">CRE_09110</name>
</gene>
<comment type="similarity">
    <text evidence="1">Belongs to the nuclear hormone receptor family.</text>
</comment>
<keyword evidence="5" id="KW-0805">Transcription regulation</keyword>
<dbReference type="PANTHER" id="PTHR45886:SF8">
    <property type="entry name" value="NUCLEAR HORMONE RECEPTOR FAMILY-RELATED"/>
    <property type="match status" value="1"/>
</dbReference>
<evidence type="ECO:0000256" key="4">
    <source>
        <dbReference type="ARBA" id="ARBA00022833"/>
    </source>
</evidence>
<dbReference type="PROSITE" id="PS51843">
    <property type="entry name" value="NR_LBD"/>
    <property type="match status" value="1"/>
</dbReference>
<evidence type="ECO:0000256" key="6">
    <source>
        <dbReference type="ARBA" id="ARBA00023125"/>
    </source>
</evidence>
<dbReference type="Gene3D" id="3.30.50.10">
    <property type="entry name" value="Erythroid Transcription Factor GATA-1, subunit A"/>
    <property type="match status" value="1"/>
</dbReference>
<dbReference type="InterPro" id="IPR013088">
    <property type="entry name" value="Znf_NHR/GATA"/>
</dbReference>
<dbReference type="OMA" id="WVFITGM"/>
<evidence type="ECO:0000313" key="13">
    <source>
        <dbReference type="Proteomes" id="UP000008281"/>
    </source>
</evidence>
<dbReference type="FunCoup" id="E3LJB5">
    <property type="interactions" value="7"/>
</dbReference>
<keyword evidence="7" id="KW-0804">Transcription</keyword>